<evidence type="ECO:0000313" key="9">
    <source>
        <dbReference type="Proteomes" id="UP000695022"/>
    </source>
</evidence>
<sequence length="995" mass="113317">MAAKLNSKTEDVTKKLITRLTGFVACDENFQICSDFVSSNFRYHRFLDVDSHKITRTLKGLHEKFTVNSEDEKAKSLKDLAYRFLEIPCFEEKMHGKTDTHYCILSMLLALGGSDKAGSFEPTRAATESLDNETPVDDSFDWAHYLLEGEEDFKSATLDEPMSDWSDEEIEPPPRSLSVKVPRDDSGIDIPSRGADDESSPTNVQVVSVKLAQVGIFGGVGVMQHARSTSQFCRVDDGSVRLSERQVVRETLWMLAGVTDLFVFHASEDGYTVNNSVLLGHLTKESIGNMLQTFTQYGAAVRRLQEFVDATVSAAAAMGGYCESTACLTHQAFSCALSQYLQQFRKELTKLETDLIKQELPSTLASLSQALSKSFGELMVLDQVYREAVLPCREGPNWLKASHLFGVLYRTLVRVDGLGGVMSQREVALVLWIFLETSRPYIEMIDSWISKGDLCDPYLEFIIQRNGNVGPQEQRFWQEAFTVYDSKVPPSSRGKYDWYCGAALLEPILKQVILAGKSVELLESLGHLQNISQCSGYEKNCSSSSSVGTIYQTFCQTVKSNCRGCDKQSADDCGAIKVSEDFNPSSLTSDVRKRNTECLDGSLERCLQQDSSIDSLLRHNFESVYNARKLPVVTTTQHLPEWLTDYQRNTLEPVGVLLQNALYPCIKEACHVVCRRLVDILKSEYSLLHYLSAMRKFFLLQAGDTMDDFYSELFDKMTSGENWRDVSFLNMLLHESLYSRYPEEVTRVTVDLEELDSKTERLPIYALNGLKLIYQLPWPVDVVIHDNCQTVYNQVFTFLLQIKRAKYSLDMLRFECLSSRSRFDGKSGEEEEELGAREMTTEAQQKQEQNLSHRMILFRMKLMHFVNSLHQYVMTRILHSTEQEFDQELREAADLEQIMAIHNTYVRRIYDRCLLHKKVAFIKEAVMKVLNLTLLFQHRWNAGVHKLSLSVIEDMEAEFGRCHTFLSSFLNNVVKRRSFVHLESFAFALISSNQM</sequence>
<keyword evidence="9" id="KW-1185">Reference proteome</keyword>
<feature type="domain" description="Gamma tubulin complex component protein N-terminal" evidence="8">
    <location>
        <begin position="248"/>
        <end position="684"/>
    </location>
</feature>
<gene>
    <name evidence="10" type="primary">LOC106821359</name>
</gene>
<dbReference type="InterPro" id="IPR041470">
    <property type="entry name" value="GCP_N"/>
</dbReference>
<dbReference type="InterPro" id="IPR007259">
    <property type="entry name" value="GCP"/>
</dbReference>
<keyword evidence="4 5" id="KW-0206">Cytoskeleton</keyword>
<evidence type="ECO:0000259" key="8">
    <source>
        <dbReference type="Pfam" id="PF17681"/>
    </source>
</evidence>
<proteinExistence type="inferred from homology"/>
<dbReference type="InterPro" id="IPR059169">
    <property type="entry name" value="GCP5_N_ext"/>
</dbReference>
<comment type="subcellular location">
    <subcellularLocation>
        <location evidence="5">Cytoplasm</location>
        <location evidence="5">Cytoskeleton</location>
        <location evidence="5">Microtubule organizing center</location>
    </subcellularLocation>
</comment>
<evidence type="ECO:0000256" key="6">
    <source>
        <dbReference type="SAM" id="MobiDB-lite"/>
    </source>
</evidence>
<dbReference type="GeneID" id="106821359"/>
<accession>A0ABM1FAY6</accession>
<dbReference type="Pfam" id="PF17681">
    <property type="entry name" value="GCP_N_terminal"/>
    <property type="match status" value="1"/>
</dbReference>
<evidence type="ECO:0000256" key="1">
    <source>
        <dbReference type="ARBA" id="ARBA00010337"/>
    </source>
</evidence>
<evidence type="ECO:0000259" key="7">
    <source>
        <dbReference type="Pfam" id="PF04130"/>
    </source>
</evidence>
<dbReference type="PANTHER" id="PTHR19302">
    <property type="entry name" value="GAMMA TUBULIN COMPLEX PROTEIN"/>
    <property type="match status" value="1"/>
</dbReference>
<dbReference type="InterPro" id="IPR042241">
    <property type="entry name" value="GCP_C_sf"/>
</dbReference>
<keyword evidence="2 5" id="KW-0963">Cytoplasm</keyword>
<feature type="compositionally biased region" description="Acidic residues" evidence="6">
    <location>
        <begin position="161"/>
        <end position="171"/>
    </location>
</feature>
<dbReference type="Proteomes" id="UP000695022">
    <property type="component" value="Unplaced"/>
</dbReference>
<reference evidence="10" key="1">
    <citation type="submission" date="2025-08" db="UniProtKB">
        <authorList>
            <consortium name="RefSeq"/>
        </authorList>
    </citation>
    <scope>IDENTIFICATION</scope>
</reference>
<dbReference type="InterPro" id="IPR040457">
    <property type="entry name" value="GCP_C"/>
</dbReference>
<organism evidence="9 10">
    <name type="scientific">Priapulus caudatus</name>
    <name type="common">Priapulid worm</name>
    <dbReference type="NCBI Taxonomy" id="37621"/>
    <lineage>
        <taxon>Eukaryota</taxon>
        <taxon>Metazoa</taxon>
        <taxon>Ecdysozoa</taxon>
        <taxon>Scalidophora</taxon>
        <taxon>Priapulida</taxon>
        <taxon>Priapulimorpha</taxon>
        <taxon>Priapulimorphida</taxon>
        <taxon>Priapulidae</taxon>
        <taxon>Priapulus</taxon>
    </lineage>
</organism>
<name>A0ABM1FAY6_PRICU</name>
<dbReference type="Gene3D" id="1.20.120.1900">
    <property type="entry name" value="Gamma-tubulin complex, C-terminal domain"/>
    <property type="match status" value="1"/>
</dbReference>
<dbReference type="Pfam" id="PF04130">
    <property type="entry name" value="GCP_C_terminal"/>
    <property type="match status" value="1"/>
</dbReference>
<evidence type="ECO:0000256" key="3">
    <source>
        <dbReference type="ARBA" id="ARBA00022701"/>
    </source>
</evidence>
<dbReference type="RefSeq" id="XP_014681607.1">
    <property type="nucleotide sequence ID" value="XM_014826121.1"/>
</dbReference>
<dbReference type="PANTHER" id="PTHR19302:SF33">
    <property type="entry name" value="GAMMA-TUBULIN COMPLEX COMPONENT 5"/>
    <property type="match status" value="1"/>
</dbReference>
<comment type="similarity">
    <text evidence="1 5">Belongs to the TUBGCP family.</text>
</comment>
<evidence type="ECO:0000256" key="2">
    <source>
        <dbReference type="ARBA" id="ARBA00022490"/>
    </source>
</evidence>
<evidence type="ECO:0000256" key="4">
    <source>
        <dbReference type="ARBA" id="ARBA00023212"/>
    </source>
</evidence>
<keyword evidence="3 5" id="KW-0493">Microtubule</keyword>
<protein>
    <recommendedName>
        <fullName evidence="5">Gamma-tubulin complex component</fullName>
    </recommendedName>
</protein>
<evidence type="ECO:0000256" key="5">
    <source>
        <dbReference type="RuleBase" id="RU363050"/>
    </source>
</evidence>
<dbReference type="CDD" id="cd22572">
    <property type="entry name" value="GCP5_NTD"/>
    <property type="match status" value="1"/>
</dbReference>
<feature type="domain" description="Gamma tubulin complex component C-terminal" evidence="7">
    <location>
        <begin position="687"/>
        <end position="987"/>
    </location>
</feature>
<evidence type="ECO:0000313" key="10">
    <source>
        <dbReference type="RefSeq" id="XP_014681607.1"/>
    </source>
</evidence>
<feature type="region of interest" description="Disordered" evidence="6">
    <location>
        <begin position="160"/>
        <end position="201"/>
    </location>
</feature>